<evidence type="ECO:0000256" key="2">
    <source>
        <dbReference type="ARBA" id="ARBA00010401"/>
    </source>
</evidence>
<evidence type="ECO:0000256" key="5">
    <source>
        <dbReference type="ARBA" id="ARBA00022695"/>
    </source>
</evidence>
<feature type="compositionally biased region" description="Low complexity" evidence="8">
    <location>
        <begin position="669"/>
        <end position="684"/>
    </location>
</feature>
<keyword evidence="10" id="KW-1185">Reference proteome</keyword>
<dbReference type="SUPFAM" id="SSF53448">
    <property type="entry name" value="Nucleotide-diphospho-sugar transferases"/>
    <property type="match status" value="1"/>
</dbReference>
<accession>A0A812MP75</accession>
<dbReference type="InterPro" id="IPR002618">
    <property type="entry name" value="UDPGP_fam"/>
</dbReference>
<dbReference type="GO" id="GO:0003977">
    <property type="term" value="F:UDP-N-acetylglucosamine diphosphorylase activity"/>
    <property type="evidence" value="ECO:0007669"/>
    <property type="project" value="UniProtKB-EC"/>
</dbReference>
<name>A0A812MP75_9DINO</name>
<dbReference type="OrthoDB" id="532420at2759"/>
<dbReference type="Gene3D" id="3.90.550.10">
    <property type="entry name" value="Spore Coat Polysaccharide Biosynthesis Protein SpsA, Chain A"/>
    <property type="match status" value="1"/>
</dbReference>
<feature type="region of interest" description="Disordered" evidence="8">
    <location>
        <begin position="1397"/>
        <end position="1463"/>
    </location>
</feature>
<feature type="coiled-coil region" evidence="7">
    <location>
        <begin position="331"/>
        <end position="450"/>
    </location>
</feature>
<evidence type="ECO:0000256" key="7">
    <source>
        <dbReference type="SAM" id="Coils"/>
    </source>
</evidence>
<dbReference type="PANTHER" id="PTHR11952">
    <property type="entry name" value="UDP- GLUCOSE PYROPHOSPHORYLASE"/>
    <property type="match status" value="1"/>
</dbReference>
<dbReference type="GO" id="GO:0006048">
    <property type="term" value="P:UDP-N-acetylglucosamine biosynthetic process"/>
    <property type="evidence" value="ECO:0007669"/>
    <property type="project" value="TreeGrafter"/>
</dbReference>
<feature type="compositionally biased region" description="Polar residues" evidence="8">
    <location>
        <begin position="619"/>
        <end position="638"/>
    </location>
</feature>
<feature type="region of interest" description="Disordered" evidence="8">
    <location>
        <begin position="669"/>
        <end position="700"/>
    </location>
</feature>
<evidence type="ECO:0000256" key="8">
    <source>
        <dbReference type="SAM" id="MobiDB-lite"/>
    </source>
</evidence>
<comment type="catalytic activity">
    <reaction evidence="6">
        <text>N-acetyl-alpha-D-glucosamine 1-phosphate + UTP + H(+) = UDP-N-acetyl-alpha-D-glucosamine + diphosphate</text>
        <dbReference type="Rhea" id="RHEA:13509"/>
        <dbReference type="ChEBI" id="CHEBI:15378"/>
        <dbReference type="ChEBI" id="CHEBI:33019"/>
        <dbReference type="ChEBI" id="CHEBI:46398"/>
        <dbReference type="ChEBI" id="CHEBI:57705"/>
        <dbReference type="ChEBI" id="CHEBI:57776"/>
        <dbReference type="EC" id="2.7.7.23"/>
    </reaction>
</comment>
<evidence type="ECO:0000313" key="9">
    <source>
        <dbReference type="EMBL" id="CAE7268353.1"/>
    </source>
</evidence>
<evidence type="ECO:0000256" key="4">
    <source>
        <dbReference type="ARBA" id="ARBA00022679"/>
    </source>
</evidence>
<evidence type="ECO:0000256" key="6">
    <source>
        <dbReference type="ARBA" id="ARBA00048493"/>
    </source>
</evidence>
<protein>
    <recommendedName>
        <fullName evidence="3">UDP-N-acetylglucosamine diphosphorylase</fullName>
        <ecNumber evidence="3">2.7.7.23</ecNumber>
    </recommendedName>
</protein>
<dbReference type="Pfam" id="PF01704">
    <property type="entry name" value="UDPGP"/>
    <property type="match status" value="1"/>
</dbReference>
<feature type="region of interest" description="Disordered" evidence="8">
    <location>
        <begin position="1525"/>
        <end position="1546"/>
    </location>
</feature>
<keyword evidence="7" id="KW-0175">Coiled coil</keyword>
<evidence type="ECO:0000313" key="10">
    <source>
        <dbReference type="Proteomes" id="UP000601435"/>
    </source>
</evidence>
<dbReference type="PANTHER" id="PTHR11952:SF2">
    <property type="entry name" value="LD24639P"/>
    <property type="match status" value="1"/>
</dbReference>
<keyword evidence="4" id="KW-0808">Transferase</keyword>
<organism evidence="9 10">
    <name type="scientific">Symbiodinium necroappetens</name>
    <dbReference type="NCBI Taxonomy" id="1628268"/>
    <lineage>
        <taxon>Eukaryota</taxon>
        <taxon>Sar</taxon>
        <taxon>Alveolata</taxon>
        <taxon>Dinophyceae</taxon>
        <taxon>Suessiales</taxon>
        <taxon>Symbiodiniaceae</taxon>
        <taxon>Symbiodinium</taxon>
    </lineage>
</organism>
<comment type="caution">
    <text evidence="9">The sequence shown here is derived from an EMBL/GenBank/DDBJ whole genome shotgun (WGS) entry which is preliminary data.</text>
</comment>
<feature type="region of interest" description="Disordered" evidence="8">
    <location>
        <begin position="619"/>
        <end position="639"/>
    </location>
</feature>
<evidence type="ECO:0000256" key="3">
    <source>
        <dbReference type="ARBA" id="ARBA00012457"/>
    </source>
</evidence>
<evidence type="ECO:0000256" key="1">
    <source>
        <dbReference type="ARBA" id="ARBA00005208"/>
    </source>
</evidence>
<comment type="pathway">
    <text evidence="1">Nucleotide-sugar biosynthesis; UDP-N-acetyl-alpha-D-glucosamine biosynthesis; UDP-N-acetyl-alpha-D-glucosamine from N-acetyl-alpha-D-glucosamine 1-phosphate: step 1/1.</text>
</comment>
<sequence length="1787" mass="196116">MLFINAIAPTGKLGAWNEEFSFAKVQPCDYVAEVNGVPGLKDMSQELQKRAVVRLRILRFPPVFEVKLPAGQEAPGRVVGLKYDPPMNDRDTGLTIKDIVPDSRMDHHNRSCIEGSRFHLVVMTGFRIEGVNGVHGAGQKLQRALLEARSGPIHLTIRRVDKPPAAGLPRKAMNRFRNAMRAMSGARLGDELDTGAATHSLAETLPAEGWGHVLRKGDARQQEAAAIDSSVDFAATMPPGAMRSAVRFNNEVSVANAERDVVSPMMSEIMHNLDYDDPFARTGMSMISMTSDVSMPTTPQVPNINPLSPGHATSVASLTLTEGEGQPGEAAAEVTNNLVDAAAEVAQQETQRLQAGAEQAQVDSDEAEREADAAKVLAVEMNKRQAALEKALQEEMMKRQAQMEKELAEKAAQRRAQIEQALAEEAQRKQAALEQAWAEEERRLRSLQAQRAEEAAAASAKAQEQEAKQALHEALVRSALVESQADAKEKDDAKQAFNEALALAMMAKAPIEVQANEGEEVEVDVPEGLKAGDVFHILWEGEEYELAVPEGARPGDPMRVRLTHEAQQDKLKVVVPEDFQPGDSLRVEKGGKKYDVVVPDDMKPGEMLEIAVEEQASQPNLSGFGNSQPSVMPPTATQPRKEVRLDIPSSQNSLGAASPMGAPYLSGLGPAAGASSSQLGLGPSKTLGPNNGTQRPPDMTMSSLHFRPGLAPPGSRTMGPGGYPPLSSSASSPLLANAGAATLPGRRGPQSMAMAGMRAQGPGLMTPDGCLLWEVMGLVDSHDFLASAPNLQVKLQKSGLEDDDDEADEEQAGQDHVFSFYDELSPEEQRDLDDQFDRINAQEFENAWVHGADETSFAEQGIQTVPPCLMNWDLKRPPKLQPGANITKLTDVSERKWTAWQTLGLEMYSRDRVAIVIMSGGKDSRIGGQIPKGALDVGLLSHKSIFQLYIERIRRLQHLVQRKFKKAVYIPVYIMCNRDNKEIIEDFFRENEFFGIREQDVLFFTQGDYPICDKRGKYLLEEKHKIAVNPNGNGGIFKALVEEGMVSDMKSRGVTSIYVCSIDNVLAKVGDPVFIGFCDTCKADAGLKTMEKVLPEEQYGIFCSQLYRDVFEDVDGDGKLDSVSKVKASVLEFFEIPEDLKKRRKQAGSGGMPLELSAGNLSQYFFKIDFVKKVAQLHWKKWHLIPKAIPYMDLKLGHKVEPPKQDRNARRMEMFIFDAFQLCKSVVGLQAGSTDRICTGQERLGAQLAADGSAGTTVLAASCSVAKTFCDILMLPQAVGQLHQQWIIRAGGEFVDKKVAGETEDLKCEISPLVSYDGEDLEGHFLKPLALPFYLPSQMEFTDFSAATAPLARRPSTHYLDWQSDIIRHELEVELHAQLGNVLEMMEDPKKYEYHGERAANEEETLPPTPRDTGPKRPGAAGREVAQGSGSARKDSKQAETNDPSEPLTALEGPPTDTYMDPKKTINSEKRQKYWGRAAHVAVHVAAAADLLANDLPSYASVHSSFGFAHFSGYGDFLRARGQLSEAEETPLATPSATPGRGAMDSSGRFHKAPRVLVVREIAPAGLLAAWNRAHPGSEVVSFDRVYAVNGKTRVEDMQQELRKSAMIVLKIVRYPQMFAVELRGDTQGPVPIGVRVERPPSDFAPELKVTEVASDGALEQFNLAQIRMGRFHLVVLPGMFIRKANQTQGDPDSMEKIVAGTTPVTLFIRRGDQMISRDIPRTRSMRLSGLGSLLEDGAFACKAIFQPSYGLCRIRAWVHKISTNFGFFTWRGVQQGPTCLLHRYNR</sequence>
<dbReference type="InterPro" id="IPR029044">
    <property type="entry name" value="Nucleotide-diphossugar_trans"/>
</dbReference>
<gene>
    <name evidence="9" type="primary">Uap1</name>
    <name evidence="9" type="ORF">SNEC2469_LOCUS6377</name>
</gene>
<dbReference type="EMBL" id="CAJNJA010011230">
    <property type="protein sequence ID" value="CAE7268353.1"/>
    <property type="molecule type" value="Genomic_DNA"/>
</dbReference>
<dbReference type="InterPro" id="IPR039741">
    <property type="entry name" value="UDP-sugar_pyrophosphorylase"/>
</dbReference>
<keyword evidence="5" id="KW-0548">Nucleotidyltransferase</keyword>
<comment type="similarity">
    <text evidence="2">Belongs to the UDPGP type 1 family.</text>
</comment>
<dbReference type="Gene3D" id="2.10.10.100">
    <property type="match status" value="1"/>
</dbReference>
<dbReference type="EC" id="2.7.7.23" evidence="3"/>
<reference evidence="9" key="1">
    <citation type="submission" date="2021-02" db="EMBL/GenBank/DDBJ databases">
        <authorList>
            <person name="Dougan E. K."/>
            <person name="Rhodes N."/>
            <person name="Thang M."/>
            <person name="Chan C."/>
        </authorList>
    </citation>
    <scope>NUCLEOTIDE SEQUENCE</scope>
</reference>
<proteinExistence type="inferred from homology"/>
<dbReference type="Proteomes" id="UP000601435">
    <property type="component" value="Unassembled WGS sequence"/>
</dbReference>